<evidence type="ECO:0000259" key="15">
    <source>
        <dbReference type="Pfam" id="PF00224"/>
    </source>
</evidence>
<evidence type="ECO:0000256" key="9">
    <source>
        <dbReference type="ARBA" id="ARBA00022777"/>
    </source>
</evidence>
<dbReference type="InterPro" id="IPR001697">
    <property type="entry name" value="Pyr_Knase"/>
</dbReference>
<dbReference type="PROSITE" id="PS00110">
    <property type="entry name" value="PYRUVATE_KINASE"/>
    <property type="match status" value="1"/>
</dbReference>
<dbReference type="SUPFAM" id="SSF52935">
    <property type="entry name" value="PK C-terminal domain-like"/>
    <property type="match status" value="1"/>
</dbReference>
<dbReference type="PANTHER" id="PTHR11817">
    <property type="entry name" value="PYRUVATE KINASE"/>
    <property type="match status" value="1"/>
</dbReference>
<keyword evidence="9 14" id="KW-0418">Kinase</keyword>
<sequence length="489" mass="52834">MNRIIKAVPDDEISKKLTKIVCTIGPASANVDKIVAMIKSGMNVCRFNFSHGTHETHYETMKLVKEAMKQVPGKHIALMIDTKGPEIRTGKLAQGDYIQLTAGQTVKITSDQSVLCTNEIISITYEHLTSSVKPGNIILMADGTISFKVISVEKDYVVGEVMNSARLSNRKNVNLPGVKVNIPVIGEKDKKDILEFGVAHNMDYIAVSFVQSANDILSVKKLIGHNSNLKIISKIENVEGLINFDEILEVSDGIMIARGDLGMEIPSEKVFIAQKMMIYKCNIAGKPVITATQMLESMIVNPRPTRAEVTDVANAVLDGSDCVMLSGETANGAFSVECVRLMSHICLEAESCTDHMSVYLNLLKAIPTPVTTQEAIVRCSVGAIYSVNASCIIALTETGKTASLLAKYKPNQLIIAICNNENVAAGLALNRGVVPIMVDSFIDSDANINHAIEFAKKNNIVVEGSTVLAVHGMVSCAPGNTDMLKILNV</sequence>
<keyword evidence="11 14" id="KW-0460">Magnesium</keyword>
<comment type="similarity">
    <text evidence="4 14">Belongs to the pyruvate kinase family.</text>
</comment>
<feature type="domain" description="Pyruvate kinase C-terminal" evidence="16">
    <location>
        <begin position="374"/>
        <end position="487"/>
    </location>
</feature>
<accession>A0A1N6LXR4</accession>
<reference evidence="17 18" key="1">
    <citation type="journal article" date="2012" name="Nucleic Acids Res.">
        <title>Sequencing of the smallest Apicomplexan genome from the human pathogen Babesia microti.</title>
        <authorList>
            <person name="Cornillot E."/>
            <person name="Hadj-Kaddour K."/>
            <person name="Dassouli A."/>
            <person name="Noel B."/>
            <person name="Ranwez V."/>
            <person name="Vacherie B."/>
            <person name="Augagneur Y."/>
            <person name="Bres V."/>
            <person name="Duclos A."/>
            <person name="Randazzo S."/>
            <person name="Carcy B."/>
            <person name="Debierre-Grockiego F."/>
            <person name="Delbecq S."/>
            <person name="Moubri-Menage K."/>
            <person name="Shams-Eldin H."/>
            <person name="Usmani-Brown S."/>
            <person name="Bringaud F."/>
            <person name="Wincker P."/>
            <person name="Vivares C.P."/>
            <person name="Schwarz R.T."/>
            <person name="Schetters T.P."/>
            <person name="Krause P.J."/>
            <person name="Gorenflot A."/>
            <person name="Berry V."/>
            <person name="Barbe V."/>
            <person name="Ben Mamoun C."/>
        </authorList>
    </citation>
    <scope>NUCLEOTIDE SEQUENCE [LARGE SCALE GENOMIC DNA]</scope>
    <source>
        <strain evidence="17 18">RI</strain>
    </source>
</reference>
<evidence type="ECO:0000256" key="13">
    <source>
        <dbReference type="ARBA" id="ARBA00023317"/>
    </source>
</evidence>
<evidence type="ECO:0000259" key="16">
    <source>
        <dbReference type="Pfam" id="PF02887"/>
    </source>
</evidence>
<dbReference type="InterPro" id="IPR036918">
    <property type="entry name" value="Pyrv_Knase_C_sf"/>
</dbReference>
<evidence type="ECO:0000256" key="4">
    <source>
        <dbReference type="ARBA" id="ARBA00008663"/>
    </source>
</evidence>
<evidence type="ECO:0000256" key="14">
    <source>
        <dbReference type="RuleBase" id="RU000504"/>
    </source>
</evidence>
<evidence type="ECO:0000256" key="10">
    <source>
        <dbReference type="ARBA" id="ARBA00022840"/>
    </source>
</evidence>
<comment type="pathway">
    <text evidence="3 14">Carbohydrate degradation; glycolysis; pyruvate from D-glyceraldehyde 3-phosphate: step 5/5.</text>
</comment>
<dbReference type="InterPro" id="IPR015806">
    <property type="entry name" value="Pyrv_Knase_insert_dom_sf"/>
</dbReference>
<dbReference type="UniPathway" id="UPA00109">
    <property type="reaction ID" value="UER00188"/>
</dbReference>
<keyword evidence="18" id="KW-1185">Reference proteome</keyword>
<dbReference type="SMR" id="A0A1N6LXR4"/>
<dbReference type="EMBL" id="LN871599">
    <property type="protein sequence ID" value="SIO73652.1"/>
    <property type="molecule type" value="Genomic_DNA"/>
</dbReference>
<evidence type="ECO:0000256" key="7">
    <source>
        <dbReference type="ARBA" id="ARBA00022723"/>
    </source>
</evidence>
<evidence type="ECO:0000256" key="6">
    <source>
        <dbReference type="ARBA" id="ARBA00022679"/>
    </source>
</evidence>
<organism evidence="17 18">
    <name type="scientific">Babesia microti (strain RI)</name>
    <dbReference type="NCBI Taxonomy" id="1133968"/>
    <lineage>
        <taxon>Eukaryota</taxon>
        <taxon>Sar</taxon>
        <taxon>Alveolata</taxon>
        <taxon>Apicomplexa</taxon>
        <taxon>Aconoidasida</taxon>
        <taxon>Piroplasmida</taxon>
        <taxon>Babesiidae</taxon>
        <taxon>Babesia</taxon>
    </lineage>
</organism>
<dbReference type="FunFam" id="3.20.20.60:FF:000025">
    <property type="entry name" value="Pyruvate kinase"/>
    <property type="match status" value="1"/>
</dbReference>
<dbReference type="SUPFAM" id="SSF50800">
    <property type="entry name" value="PK beta-barrel domain-like"/>
    <property type="match status" value="1"/>
</dbReference>
<dbReference type="NCBIfam" id="NF004491">
    <property type="entry name" value="PRK05826.1"/>
    <property type="match status" value="1"/>
</dbReference>
<dbReference type="FunFam" id="2.40.33.10:FF:000001">
    <property type="entry name" value="Pyruvate kinase"/>
    <property type="match status" value="1"/>
</dbReference>
<keyword evidence="7" id="KW-0479">Metal-binding</keyword>
<keyword evidence="13 17" id="KW-0670">Pyruvate</keyword>
<dbReference type="GO" id="GO:0005524">
    <property type="term" value="F:ATP binding"/>
    <property type="evidence" value="ECO:0007669"/>
    <property type="project" value="UniProtKB-KW"/>
</dbReference>
<keyword evidence="10" id="KW-0067">ATP-binding</keyword>
<reference evidence="17 18" key="3">
    <citation type="journal article" date="2016" name="Sci. Rep.">
        <title>Genome-wide diversity and gene expression profiling of Babesia microti isolates identify polymorphic genes that mediate host-pathogen interactions.</title>
        <authorList>
            <person name="Silva J.C."/>
            <person name="Cornillot E."/>
            <person name="McCracken C."/>
            <person name="Usmani-Brown S."/>
            <person name="Dwivedi A."/>
            <person name="Ifeonu O.O."/>
            <person name="Crabtree J."/>
            <person name="Gotia H.T."/>
            <person name="Virji A.Z."/>
            <person name="Reynes C."/>
            <person name="Colinge J."/>
            <person name="Kumar V."/>
            <person name="Lawres L."/>
            <person name="Pazzi J.E."/>
            <person name="Pablo J.V."/>
            <person name="Hung C."/>
            <person name="Brancato J."/>
            <person name="Kumari P."/>
            <person name="Orvis J."/>
            <person name="Tretina K."/>
            <person name="Chibucos M."/>
            <person name="Ott S."/>
            <person name="Sadzewicz L."/>
            <person name="Sengamalay N."/>
            <person name="Shetty A.C."/>
            <person name="Su Q."/>
            <person name="Tallon L."/>
            <person name="Fraser C.M."/>
            <person name="Frutos R."/>
            <person name="Molina D.M."/>
            <person name="Krause P.J."/>
            <person name="Ben Mamoun C."/>
        </authorList>
    </citation>
    <scope>NUCLEOTIDE SEQUENCE [LARGE SCALE GENOMIC DNA]</scope>
    <source>
        <strain evidence="17 18">RI</strain>
    </source>
</reference>
<name>A0A1N6LXR4_BABMR</name>
<dbReference type="Gene3D" id="3.20.20.60">
    <property type="entry name" value="Phosphoenolpyruvate-binding domains"/>
    <property type="match status" value="1"/>
</dbReference>
<evidence type="ECO:0000256" key="3">
    <source>
        <dbReference type="ARBA" id="ARBA00004997"/>
    </source>
</evidence>
<dbReference type="InterPro" id="IPR015813">
    <property type="entry name" value="Pyrv/PenolPyrv_kinase-like_dom"/>
</dbReference>
<dbReference type="EC" id="2.7.1.40" evidence="5 14"/>
<dbReference type="Pfam" id="PF00224">
    <property type="entry name" value="PK"/>
    <property type="match status" value="1"/>
</dbReference>
<evidence type="ECO:0000256" key="5">
    <source>
        <dbReference type="ARBA" id="ARBA00012142"/>
    </source>
</evidence>
<dbReference type="GeneID" id="24425926"/>
<evidence type="ECO:0000256" key="8">
    <source>
        <dbReference type="ARBA" id="ARBA00022741"/>
    </source>
</evidence>
<dbReference type="OrthoDB" id="108365at2759"/>
<gene>
    <name evidence="17" type="ORF">BmR1_04g06405</name>
</gene>
<dbReference type="RefSeq" id="XP_012649886.2">
    <property type="nucleotide sequence ID" value="XM_012794432.2"/>
</dbReference>
<keyword evidence="12 14" id="KW-0324">Glycolysis</keyword>
<dbReference type="NCBIfam" id="TIGR01064">
    <property type="entry name" value="pyruv_kin"/>
    <property type="match status" value="1"/>
</dbReference>
<dbReference type="GO" id="GO:0004743">
    <property type="term" value="F:pyruvate kinase activity"/>
    <property type="evidence" value="ECO:0007669"/>
    <property type="project" value="UniProtKB-EC"/>
</dbReference>
<comment type="cofactor">
    <cofactor evidence="1">
        <name>Mg(2+)</name>
        <dbReference type="ChEBI" id="CHEBI:18420"/>
    </cofactor>
</comment>
<dbReference type="InterPro" id="IPR015793">
    <property type="entry name" value="Pyrv_Knase_brl"/>
</dbReference>
<comment type="catalytic activity">
    <reaction evidence="14">
        <text>pyruvate + ATP = phosphoenolpyruvate + ADP + H(+)</text>
        <dbReference type="Rhea" id="RHEA:18157"/>
        <dbReference type="ChEBI" id="CHEBI:15361"/>
        <dbReference type="ChEBI" id="CHEBI:15378"/>
        <dbReference type="ChEBI" id="CHEBI:30616"/>
        <dbReference type="ChEBI" id="CHEBI:58702"/>
        <dbReference type="ChEBI" id="CHEBI:456216"/>
        <dbReference type="EC" id="2.7.1.40"/>
    </reaction>
</comment>
<dbReference type="NCBIfam" id="NF004978">
    <property type="entry name" value="PRK06354.1"/>
    <property type="match status" value="1"/>
</dbReference>
<dbReference type="InterPro" id="IPR015795">
    <property type="entry name" value="Pyrv_Knase_C"/>
</dbReference>
<keyword evidence="6 14" id="KW-0808">Transferase</keyword>
<keyword evidence="8" id="KW-0547">Nucleotide-binding</keyword>
<dbReference type="GO" id="GO:0016301">
    <property type="term" value="F:kinase activity"/>
    <property type="evidence" value="ECO:0007669"/>
    <property type="project" value="UniProtKB-KW"/>
</dbReference>
<evidence type="ECO:0000256" key="2">
    <source>
        <dbReference type="ARBA" id="ARBA00001958"/>
    </source>
</evidence>
<feature type="domain" description="Pyruvate kinase barrel" evidence="15">
    <location>
        <begin position="16"/>
        <end position="339"/>
    </location>
</feature>
<dbReference type="AlphaFoldDB" id="A0A1N6LXR4"/>
<protein>
    <recommendedName>
        <fullName evidence="5 14">Pyruvate kinase</fullName>
        <ecNumber evidence="5 14">2.7.1.40</ecNumber>
    </recommendedName>
</protein>
<dbReference type="InterPro" id="IPR018209">
    <property type="entry name" value="Pyrv_Knase_AS"/>
</dbReference>
<comment type="cofactor">
    <cofactor evidence="2">
        <name>K(+)</name>
        <dbReference type="ChEBI" id="CHEBI:29103"/>
    </cofactor>
</comment>
<evidence type="ECO:0000313" key="17">
    <source>
        <dbReference type="EMBL" id="SIO73652.1"/>
    </source>
</evidence>
<proteinExistence type="inferred from homology"/>
<reference evidence="17 18" key="2">
    <citation type="journal article" date="2013" name="PLoS ONE">
        <title>Whole genome mapping and re-organization of the nuclear and mitochondrial genomes of Babesia microti isolates.</title>
        <authorList>
            <person name="Cornillot E."/>
            <person name="Dassouli A."/>
            <person name="Garg A."/>
            <person name="Pachikara N."/>
            <person name="Randazzo S."/>
            <person name="Depoix D."/>
            <person name="Carcy B."/>
            <person name="Delbecq S."/>
            <person name="Frutos R."/>
            <person name="Silva J.C."/>
            <person name="Sutton R."/>
            <person name="Krause P.J."/>
            <person name="Mamoun C.B."/>
        </authorList>
    </citation>
    <scope>NUCLEOTIDE SEQUENCE [LARGE SCALE GENOMIC DNA]</scope>
    <source>
        <strain evidence="17 18">RI</strain>
    </source>
</reference>
<evidence type="ECO:0000313" key="18">
    <source>
        <dbReference type="Proteomes" id="UP000002899"/>
    </source>
</evidence>
<dbReference type="Pfam" id="PF02887">
    <property type="entry name" value="PK_C"/>
    <property type="match status" value="1"/>
</dbReference>
<dbReference type="PRINTS" id="PR01050">
    <property type="entry name" value="PYRUVTKNASE"/>
</dbReference>
<dbReference type="GO" id="GO:0030955">
    <property type="term" value="F:potassium ion binding"/>
    <property type="evidence" value="ECO:0007669"/>
    <property type="project" value="InterPro"/>
</dbReference>
<dbReference type="InterPro" id="IPR011037">
    <property type="entry name" value="Pyrv_Knase-like_insert_dom_sf"/>
</dbReference>
<evidence type="ECO:0000256" key="11">
    <source>
        <dbReference type="ARBA" id="ARBA00022842"/>
    </source>
</evidence>
<dbReference type="Proteomes" id="UP000002899">
    <property type="component" value="Chromosome IV"/>
</dbReference>
<dbReference type="Gene3D" id="2.40.33.10">
    <property type="entry name" value="PK beta-barrel domain-like"/>
    <property type="match status" value="1"/>
</dbReference>
<dbReference type="SUPFAM" id="SSF51621">
    <property type="entry name" value="Phosphoenolpyruvate/pyruvate domain"/>
    <property type="match status" value="1"/>
</dbReference>
<dbReference type="VEuPathDB" id="PiroplasmaDB:BmR1_04g06405"/>
<dbReference type="KEGG" id="bmic:BmR1_04g06405"/>
<evidence type="ECO:0000256" key="12">
    <source>
        <dbReference type="ARBA" id="ARBA00023152"/>
    </source>
</evidence>
<dbReference type="GO" id="GO:0000287">
    <property type="term" value="F:magnesium ion binding"/>
    <property type="evidence" value="ECO:0007669"/>
    <property type="project" value="InterPro"/>
</dbReference>
<dbReference type="Gene3D" id="3.40.1380.20">
    <property type="entry name" value="Pyruvate kinase, C-terminal domain"/>
    <property type="match status" value="1"/>
</dbReference>
<dbReference type="InterPro" id="IPR040442">
    <property type="entry name" value="Pyrv_kinase-like_dom_sf"/>
</dbReference>
<evidence type="ECO:0000256" key="1">
    <source>
        <dbReference type="ARBA" id="ARBA00001946"/>
    </source>
</evidence>